<evidence type="ECO:0000313" key="2">
    <source>
        <dbReference type="EMBL" id="KAK7418335.1"/>
    </source>
</evidence>
<dbReference type="Pfam" id="PF06985">
    <property type="entry name" value="HET"/>
    <property type="match status" value="1"/>
</dbReference>
<name>A0ABR1HB58_9HYPO</name>
<organism evidence="2 3">
    <name type="scientific">Neonectria magnoliae</name>
    <dbReference type="NCBI Taxonomy" id="2732573"/>
    <lineage>
        <taxon>Eukaryota</taxon>
        <taxon>Fungi</taxon>
        <taxon>Dikarya</taxon>
        <taxon>Ascomycota</taxon>
        <taxon>Pezizomycotina</taxon>
        <taxon>Sordariomycetes</taxon>
        <taxon>Hypocreomycetidae</taxon>
        <taxon>Hypocreales</taxon>
        <taxon>Nectriaceae</taxon>
        <taxon>Neonectria</taxon>
    </lineage>
</organism>
<protein>
    <recommendedName>
        <fullName evidence="1">Heterokaryon incompatibility domain-containing protein</fullName>
    </recommendedName>
</protein>
<feature type="domain" description="Heterokaryon incompatibility" evidence="1">
    <location>
        <begin position="44"/>
        <end position="198"/>
    </location>
</feature>
<proteinExistence type="predicted"/>
<sequence length="426" mass="48981">MTLYRDYPLEASDSIRLLTLHPGHGDATIEVHVMTVRLSAKPDFIALSYTWGSPVDERHPSYRDYDLVDYHISCAGELLAVNQNLHEALWQLRQKQECLPLWIDAVCIDQKNKEEINDQLLLMRRIYCVAQCVIIWLGRDDATTQEAVQWLKDFGRGEDLTVREGDTQFPDSMSRERGQGLTPLFRRRWFNRVWTLQEVLLPQKTKCLCGPYELDIGDICMFAALSLRTASNGRFSSSDELLNRHLRGAACISAWHGMTLPAGGFGSRAFLRYPKMDREMEVSRSLKWLVALELLVHESRQRDCSKLEDKILAPLAFALLEDFAPKTSDYFLLQKEASRIADCQIPVPELYRKFTRFMIESMSNLDILSRAHRHVVRGNRTEKLNLPSWVPPFQEAGTTSLIDDILFTKFNASIHLGPYRKVESSK</sequence>
<keyword evidence="3" id="KW-1185">Reference proteome</keyword>
<reference evidence="2 3" key="1">
    <citation type="journal article" date="2025" name="Microbiol. Resour. Announc.">
        <title>Draft genome sequences for Neonectria magnoliae and Neonectria punicea, canker pathogens of Liriodendron tulipifera and Acer saccharum in West Virginia.</title>
        <authorList>
            <person name="Petronek H.M."/>
            <person name="Kasson M.T."/>
            <person name="Metheny A.M."/>
            <person name="Stauder C.M."/>
            <person name="Lovett B."/>
            <person name="Lynch S.C."/>
            <person name="Garnas J.R."/>
            <person name="Kasson L.R."/>
            <person name="Stajich J.E."/>
        </authorList>
    </citation>
    <scope>NUCLEOTIDE SEQUENCE [LARGE SCALE GENOMIC DNA]</scope>
    <source>
        <strain evidence="2 3">NRRL 64651</strain>
    </source>
</reference>
<dbReference type="Proteomes" id="UP001498421">
    <property type="component" value="Unassembled WGS sequence"/>
</dbReference>
<dbReference type="InterPro" id="IPR052895">
    <property type="entry name" value="HetReg/Transcr_Mod"/>
</dbReference>
<dbReference type="EMBL" id="JAZAVK010000168">
    <property type="protein sequence ID" value="KAK7418335.1"/>
    <property type="molecule type" value="Genomic_DNA"/>
</dbReference>
<comment type="caution">
    <text evidence="2">The sequence shown here is derived from an EMBL/GenBank/DDBJ whole genome shotgun (WGS) entry which is preliminary data.</text>
</comment>
<dbReference type="PANTHER" id="PTHR24148">
    <property type="entry name" value="ANKYRIN REPEAT DOMAIN-CONTAINING PROTEIN 39 HOMOLOG-RELATED"/>
    <property type="match status" value="1"/>
</dbReference>
<dbReference type="PANTHER" id="PTHR24148:SF64">
    <property type="entry name" value="HETEROKARYON INCOMPATIBILITY DOMAIN-CONTAINING PROTEIN"/>
    <property type="match status" value="1"/>
</dbReference>
<evidence type="ECO:0000259" key="1">
    <source>
        <dbReference type="Pfam" id="PF06985"/>
    </source>
</evidence>
<evidence type="ECO:0000313" key="3">
    <source>
        <dbReference type="Proteomes" id="UP001498421"/>
    </source>
</evidence>
<accession>A0ABR1HB58</accession>
<gene>
    <name evidence="2" type="ORF">QQZ08_011278</name>
</gene>
<dbReference type="InterPro" id="IPR010730">
    <property type="entry name" value="HET"/>
</dbReference>